<reference evidence="1" key="1">
    <citation type="submission" date="2020-05" db="EMBL/GenBank/DDBJ databases">
        <authorList>
            <person name="Chiriac C."/>
            <person name="Salcher M."/>
            <person name="Ghai R."/>
            <person name="Kavagutti S V."/>
        </authorList>
    </citation>
    <scope>NUCLEOTIDE SEQUENCE</scope>
</reference>
<organism evidence="1">
    <name type="scientific">uncultured Caudovirales phage</name>
    <dbReference type="NCBI Taxonomy" id="2100421"/>
    <lineage>
        <taxon>Viruses</taxon>
        <taxon>Duplodnaviria</taxon>
        <taxon>Heunggongvirae</taxon>
        <taxon>Uroviricota</taxon>
        <taxon>Caudoviricetes</taxon>
        <taxon>Peduoviridae</taxon>
        <taxon>Maltschvirus</taxon>
        <taxon>Maltschvirus maltsch</taxon>
    </lineage>
</organism>
<dbReference type="Gene3D" id="2.10.10.20">
    <property type="entry name" value="Carbohydrate-binding module superfamily 5/12"/>
    <property type="match status" value="1"/>
</dbReference>
<dbReference type="EMBL" id="LR798464">
    <property type="protein sequence ID" value="CAB5238724.1"/>
    <property type="molecule type" value="Genomic_DNA"/>
</dbReference>
<evidence type="ECO:0000313" key="1">
    <source>
        <dbReference type="EMBL" id="CAB5238724.1"/>
    </source>
</evidence>
<name>A0A6J7XN08_9CAUD</name>
<proteinExistence type="predicted"/>
<accession>A0A6J7XN08</accession>
<sequence>MADYNINAVTRRVVYTGSAGVGPYAFSFEVLAATDIAVYKNATKLTLTTNYTVTINANGTGSITLTSAATGSDKITIIGARAIERTTDFVTAGDLLAASLNEQLDSQIVMIQQLAEENKRTLKAPQYDPAAVEDGGTVNMVLPVASSRAGKTLAFDSNGNPTVGEDIGNWRGNWAATTSYTVRDLVKDASNSNVYRCNTAHTSSGTTPISSNSDTAKWDLVIDAAAAGASAAASAASATESAASAALANDWATKTSAPVAGGEYSAKYHAQQSASRASAAASSASAASSSQSAAASSASTSSTQATNAASSASTASTQASNAAASASTASTQASNASSSASAASASASSASASQSGAATSATNAANSASAASTSATNAASSASSASSSATNADTAKTAAQTAQAAAEAARDATLTAYDNFDDRYLGAKASDPSVDNDGNALLAGSLYFNTTSAAMKLWTGSAWVVAYVSGAGVLATAGGTMTGPIAMSGQKITGLGTPTATDDAVTKSYADASSSNKVPLAGGTMTGNLVMSGSAEIRSTAASEDARATGYKIANGTDIGECNRSTQYYDDRIANCRGVGTSGSSTNCGVLPNGNCSGNTSYNPPNGNWWTWGVSGVPTANCSNNSQFDGAGGTTSTLYANTVSFTYDAYYEAANEIGGSEQRRNYNNCNCGNCNANVGTSLTYGPFNCRTNCNCNCDCNCDCNC</sequence>
<protein>
    <submittedName>
        <fullName evidence="1">Uncharacterized protein</fullName>
    </submittedName>
</protein>
<gene>
    <name evidence="1" type="ORF">UFOVP375_6</name>
</gene>